<name>D9X557_STRVT</name>
<keyword evidence="2" id="KW-1185">Reference proteome</keyword>
<dbReference type="Proteomes" id="UP000004184">
    <property type="component" value="Unassembled WGS sequence"/>
</dbReference>
<organism evidence="1 2">
    <name type="scientific">Streptomyces viridochromogenes (strain DSM 40736 / JCM 4977 / BCRC 1201 / Tue 494)</name>
    <dbReference type="NCBI Taxonomy" id="591159"/>
    <lineage>
        <taxon>Bacteria</taxon>
        <taxon>Bacillati</taxon>
        <taxon>Actinomycetota</taxon>
        <taxon>Actinomycetes</taxon>
        <taxon>Kitasatosporales</taxon>
        <taxon>Streptomycetaceae</taxon>
        <taxon>Streptomyces</taxon>
    </lineage>
</organism>
<protein>
    <submittedName>
        <fullName evidence="1">Predicted protein</fullName>
    </submittedName>
</protein>
<dbReference type="AlphaFoldDB" id="D9X557"/>
<proteinExistence type="predicted"/>
<evidence type="ECO:0000313" key="2">
    <source>
        <dbReference type="Proteomes" id="UP000004184"/>
    </source>
</evidence>
<sequence>MSRGIGRCLARHGRLAPPPVTWRKTDGPWFGNQLMTLTLRGRSARLRLERARAREGAGPRLATLLDSELAP</sequence>
<dbReference type="EMBL" id="GG657757">
    <property type="protein sequence ID" value="EFL31795.1"/>
    <property type="molecule type" value="Genomic_DNA"/>
</dbReference>
<gene>
    <name evidence="1" type="ORF">SSQG_02313</name>
</gene>
<accession>D9X557</accession>
<dbReference type="STRING" id="591159.SSQG_02313"/>
<evidence type="ECO:0000313" key="1">
    <source>
        <dbReference type="EMBL" id="EFL31795.1"/>
    </source>
</evidence>
<reference evidence="2" key="1">
    <citation type="submission" date="2009-02" db="EMBL/GenBank/DDBJ databases">
        <title>Annotation of Streptomyces viridochromogenes strain DSM 40736.</title>
        <authorList>
            <consortium name="The Broad Institute Genome Sequencing Platform"/>
            <consortium name="Broad Institute Microbial Sequencing Center"/>
            <person name="Fischbach M."/>
            <person name="Godfrey P."/>
            <person name="Ward D."/>
            <person name="Young S."/>
            <person name="Zeng Q."/>
            <person name="Koehrsen M."/>
            <person name="Alvarado L."/>
            <person name="Berlin A.M."/>
            <person name="Bochicchio J."/>
            <person name="Borenstein D."/>
            <person name="Chapman S.B."/>
            <person name="Chen Z."/>
            <person name="Engels R."/>
            <person name="Freedman E."/>
            <person name="Gellesch M."/>
            <person name="Goldberg J."/>
            <person name="Griggs A."/>
            <person name="Gujja S."/>
            <person name="Heilman E.R."/>
            <person name="Heiman D.I."/>
            <person name="Hepburn T.A."/>
            <person name="Howarth C."/>
            <person name="Jen D."/>
            <person name="Larson L."/>
            <person name="Lewis B."/>
            <person name="Mehta T."/>
            <person name="Park D."/>
            <person name="Pearson M."/>
            <person name="Richards J."/>
            <person name="Roberts A."/>
            <person name="Saif S."/>
            <person name="Shea T.D."/>
            <person name="Shenoy N."/>
            <person name="Sisk P."/>
            <person name="Stolte C."/>
            <person name="Sykes S.N."/>
            <person name="Thomson T."/>
            <person name="Walk T."/>
            <person name="White J."/>
            <person name="Yandava C."/>
            <person name="Straight P."/>
            <person name="Clardy J."/>
            <person name="Hung D."/>
            <person name="Kolter R."/>
            <person name="Mekalanos J."/>
            <person name="Walker S."/>
            <person name="Walsh C.T."/>
            <person name="Wieland-Brown L.C."/>
            <person name="Haas B."/>
            <person name="Nusbaum C."/>
            <person name="Birren B."/>
        </authorList>
    </citation>
    <scope>NUCLEOTIDE SEQUENCE [LARGE SCALE GENOMIC DNA]</scope>
    <source>
        <strain evidence="2">DSM 40736 / JCM 4977 / BCRC 1201 / Tue 494</strain>
    </source>
</reference>
<dbReference type="HOGENOM" id="CLU_2738485_0_0_11"/>